<gene>
    <name evidence="2" type="ORF">HCZ30_14095</name>
</gene>
<keyword evidence="1" id="KW-0812">Transmembrane</keyword>
<dbReference type="RefSeq" id="WP_167638944.1">
    <property type="nucleotide sequence ID" value="NZ_JAATOP010000011.1"/>
</dbReference>
<feature type="transmembrane region" description="Helical" evidence="1">
    <location>
        <begin position="24"/>
        <end position="43"/>
    </location>
</feature>
<feature type="transmembrane region" description="Helical" evidence="1">
    <location>
        <begin position="55"/>
        <end position="74"/>
    </location>
</feature>
<evidence type="ECO:0000313" key="3">
    <source>
        <dbReference type="Proteomes" id="UP000709466"/>
    </source>
</evidence>
<evidence type="ECO:0000313" key="2">
    <source>
        <dbReference type="EMBL" id="NIY73560.1"/>
    </source>
</evidence>
<proteinExistence type="predicted"/>
<accession>A0ABX0W0M8</accession>
<keyword evidence="1" id="KW-0472">Membrane</keyword>
<keyword evidence="3" id="KW-1185">Reference proteome</keyword>
<dbReference type="Proteomes" id="UP000709466">
    <property type="component" value="Unassembled WGS sequence"/>
</dbReference>
<protein>
    <submittedName>
        <fullName evidence="2">Uncharacterized protein</fullName>
    </submittedName>
</protein>
<sequence>MLSDKDHSLPVAGESPTTSGAERFAIAIGALWFIGAGAYLVFGPDTAEGFDRAEFLLTAVTLLTPLAALFVGLASARSARIYRFEVAALRQSIEGLRKEVAADSDARAKIKQPDIEKKLDALMKATQKTEETVRATFTSARASGAPILPLAKGGPEEAQPLLALGTPVDDLHPPISNKDLIRALNFPESDSDKEGIAAMRAALKDRQARQVVHASQDILTLLSHDGIYMDDMRPDRARPELWRRFAKGERGKTIAALGGIRDRSSLALTSARMRNDAIFRDTAHHFLRRFDQLLQSFEETATDQEIASLTETRTARAFMLLGRVSGSFD</sequence>
<keyword evidence="1" id="KW-1133">Transmembrane helix</keyword>
<comment type="caution">
    <text evidence="2">The sequence shown here is derived from an EMBL/GenBank/DDBJ whole genome shotgun (WGS) entry which is preliminary data.</text>
</comment>
<organism evidence="2 3">
    <name type="scientific">Marivivens donghaensis</name>
    <dbReference type="NCBI Taxonomy" id="1699413"/>
    <lineage>
        <taxon>Bacteria</taxon>
        <taxon>Pseudomonadati</taxon>
        <taxon>Pseudomonadota</taxon>
        <taxon>Alphaproteobacteria</taxon>
        <taxon>Rhodobacterales</taxon>
        <taxon>Paracoccaceae</taxon>
        <taxon>Marivivens group</taxon>
        <taxon>Marivivens</taxon>
    </lineage>
</organism>
<evidence type="ECO:0000256" key="1">
    <source>
        <dbReference type="SAM" id="Phobius"/>
    </source>
</evidence>
<dbReference type="EMBL" id="JAATOP010000011">
    <property type="protein sequence ID" value="NIY73560.1"/>
    <property type="molecule type" value="Genomic_DNA"/>
</dbReference>
<name>A0ABX0W0M8_9RHOB</name>
<reference evidence="2 3" key="1">
    <citation type="submission" date="2020-03" db="EMBL/GenBank/DDBJ databases">
        <title>Bacterial isolates of synthetic phycosphere.</title>
        <authorList>
            <person name="Fu H."/>
            <person name="Moran M.A."/>
        </authorList>
    </citation>
    <scope>NUCLEOTIDE SEQUENCE [LARGE SCALE GENOMIC DNA]</scope>
    <source>
        <strain evidence="2 3">HF1</strain>
    </source>
</reference>